<feature type="signal peptide" evidence="1">
    <location>
        <begin position="1"/>
        <end position="30"/>
    </location>
</feature>
<evidence type="ECO:0000256" key="1">
    <source>
        <dbReference type="SAM" id="SignalP"/>
    </source>
</evidence>
<organism evidence="3 4">
    <name type="scientific">Centaurea solstitialis</name>
    <name type="common">yellow star-thistle</name>
    <dbReference type="NCBI Taxonomy" id="347529"/>
    <lineage>
        <taxon>Eukaryota</taxon>
        <taxon>Viridiplantae</taxon>
        <taxon>Streptophyta</taxon>
        <taxon>Embryophyta</taxon>
        <taxon>Tracheophyta</taxon>
        <taxon>Spermatophyta</taxon>
        <taxon>Magnoliopsida</taxon>
        <taxon>eudicotyledons</taxon>
        <taxon>Gunneridae</taxon>
        <taxon>Pentapetalae</taxon>
        <taxon>asterids</taxon>
        <taxon>campanulids</taxon>
        <taxon>Asterales</taxon>
        <taxon>Asteraceae</taxon>
        <taxon>Carduoideae</taxon>
        <taxon>Cardueae</taxon>
        <taxon>Centaureinae</taxon>
        <taxon>Centaurea</taxon>
    </lineage>
</organism>
<dbReference type="Proteomes" id="UP001172457">
    <property type="component" value="Chromosome 6"/>
</dbReference>
<protein>
    <recommendedName>
        <fullName evidence="2">Reverse transcriptase Ty1/copia-type domain-containing protein</fullName>
    </recommendedName>
</protein>
<name>A0AA38SJA7_9ASTR</name>
<sequence>MECLSYNPPVLTGVTLKCLLLHIIANRVWGGGDKIRNVIFEEEQDQIQSTSIPNTIIDNEQVLIPIIVQDEVLIPIIVQDATPVQSTNEGVPLVQDNNEVHPPVEQTQQTQEVLLRRSTRERRNAIPDDYIVFLQEHEAQIGIREDDLINLKESLSNELKPMKNNDVWDLVELPKDAKPIGNKWIFKTKKDSNGNIEIYKTRLVAKRFTQKEGIDYK</sequence>
<feature type="domain" description="Reverse transcriptase Ty1/copia-type" evidence="2">
    <location>
        <begin position="165"/>
        <end position="216"/>
    </location>
</feature>
<gene>
    <name evidence="3" type="ORF">OSB04_023487</name>
</gene>
<accession>A0AA38SJA7</accession>
<dbReference type="EMBL" id="JARYMX010000006">
    <property type="protein sequence ID" value="KAJ9543780.1"/>
    <property type="molecule type" value="Genomic_DNA"/>
</dbReference>
<dbReference type="AlphaFoldDB" id="A0AA38SJA7"/>
<keyword evidence="4" id="KW-1185">Reference proteome</keyword>
<dbReference type="InterPro" id="IPR013103">
    <property type="entry name" value="RVT_2"/>
</dbReference>
<evidence type="ECO:0000259" key="2">
    <source>
        <dbReference type="Pfam" id="PF07727"/>
    </source>
</evidence>
<comment type="caution">
    <text evidence="3">The sequence shown here is derived from an EMBL/GenBank/DDBJ whole genome shotgun (WGS) entry which is preliminary data.</text>
</comment>
<evidence type="ECO:0000313" key="3">
    <source>
        <dbReference type="EMBL" id="KAJ9543780.1"/>
    </source>
</evidence>
<reference evidence="3" key="1">
    <citation type="submission" date="2023-03" db="EMBL/GenBank/DDBJ databases">
        <title>Chromosome-scale reference genome and RAD-based genetic map of yellow starthistle (Centaurea solstitialis) reveal putative structural variation and QTLs associated with invader traits.</title>
        <authorList>
            <person name="Reatini B."/>
            <person name="Cang F.A."/>
            <person name="Jiang Q."/>
            <person name="Mckibben M.T.W."/>
            <person name="Barker M.S."/>
            <person name="Rieseberg L.H."/>
            <person name="Dlugosch K.M."/>
        </authorList>
    </citation>
    <scope>NUCLEOTIDE SEQUENCE</scope>
    <source>
        <strain evidence="3">CAN-66</strain>
        <tissue evidence="3">Leaf</tissue>
    </source>
</reference>
<proteinExistence type="predicted"/>
<dbReference type="Pfam" id="PF07727">
    <property type="entry name" value="RVT_2"/>
    <property type="match status" value="1"/>
</dbReference>
<feature type="chain" id="PRO_5041445261" description="Reverse transcriptase Ty1/copia-type domain-containing protein" evidence="1">
    <location>
        <begin position="31"/>
        <end position="217"/>
    </location>
</feature>
<evidence type="ECO:0000313" key="4">
    <source>
        <dbReference type="Proteomes" id="UP001172457"/>
    </source>
</evidence>
<keyword evidence="1" id="KW-0732">Signal</keyword>